<name>A0A3B0R7J0_9ZZZZ</name>
<gene>
    <name evidence="2" type="ORF">MNBD_DELTA01-13</name>
</gene>
<dbReference type="GO" id="GO:0016020">
    <property type="term" value="C:membrane"/>
    <property type="evidence" value="ECO:0007669"/>
    <property type="project" value="InterPro"/>
</dbReference>
<proteinExistence type="predicted"/>
<feature type="transmembrane region" description="Helical" evidence="1">
    <location>
        <begin position="213"/>
        <end position="230"/>
    </location>
</feature>
<keyword evidence="1" id="KW-0812">Transmembrane</keyword>
<evidence type="ECO:0000313" key="2">
    <source>
        <dbReference type="EMBL" id="VAV84986.1"/>
    </source>
</evidence>
<keyword evidence="1" id="KW-0472">Membrane</keyword>
<organism evidence="2">
    <name type="scientific">hydrothermal vent metagenome</name>
    <dbReference type="NCBI Taxonomy" id="652676"/>
    <lineage>
        <taxon>unclassified sequences</taxon>
        <taxon>metagenomes</taxon>
        <taxon>ecological metagenomes</taxon>
    </lineage>
</organism>
<feature type="transmembrane region" description="Helical" evidence="1">
    <location>
        <begin position="160"/>
        <end position="180"/>
    </location>
</feature>
<dbReference type="Pfam" id="PF03203">
    <property type="entry name" value="MerC"/>
    <property type="match status" value="1"/>
</dbReference>
<keyword evidence="1" id="KW-1133">Transmembrane helix</keyword>
<evidence type="ECO:0000256" key="1">
    <source>
        <dbReference type="SAM" id="Phobius"/>
    </source>
</evidence>
<dbReference type="EMBL" id="UOEA01000078">
    <property type="protein sequence ID" value="VAV84986.1"/>
    <property type="molecule type" value="Genomic_DNA"/>
</dbReference>
<reference evidence="2" key="1">
    <citation type="submission" date="2018-06" db="EMBL/GenBank/DDBJ databases">
        <authorList>
            <person name="Zhirakovskaya E."/>
        </authorList>
    </citation>
    <scope>NUCLEOTIDE SEQUENCE</scope>
</reference>
<protein>
    <submittedName>
        <fullName evidence="2">Uncharacterized protein</fullName>
    </submittedName>
</protein>
<dbReference type="GO" id="GO:0015097">
    <property type="term" value="F:mercury ion transmembrane transporter activity"/>
    <property type="evidence" value="ECO:0007669"/>
    <property type="project" value="InterPro"/>
</dbReference>
<dbReference type="AlphaFoldDB" id="A0A3B0R7J0"/>
<accession>A0A3B0R7J0</accession>
<feature type="transmembrane region" description="Helical" evidence="1">
    <location>
        <begin position="187"/>
        <end position="207"/>
    </location>
</feature>
<dbReference type="InterPro" id="IPR004891">
    <property type="entry name" value="Mercury-R_MerC"/>
</dbReference>
<feature type="transmembrane region" description="Helical" evidence="1">
    <location>
        <begin position="122"/>
        <end position="145"/>
    </location>
</feature>
<sequence>MKPVELIYDYGCPNILQARTCLLRAFSEAGVSAEWVEWERGDPSSPLYVRSYGSPTVLVDGKDVAGIDPAGEVSCCRLYAGANGGYNGAPSVGIIAAALRKPQDGPGPEDAGKGRTGWRSSFGVLPGIGASLLPVGVCPACWPAYAGLLSSLGFGFLLETAYLLPLTVLFLVFAVAAMAYRARTRRGYGPFILGLVAASIVLVGKFVFGSDTAMYGGIIMLVAASLWNAWPHKTVGGGKDVCPSCASHGSGVVNSTNRGANEK</sequence>